<dbReference type="InterPro" id="IPR036188">
    <property type="entry name" value="FAD/NAD-bd_sf"/>
</dbReference>
<keyword evidence="5" id="KW-1185">Reference proteome</keyword>
<comment type="similarity">
    <text evidence="2">Belongs to the GMC oxidoreductase family.</text>
</comment>
<dbReference type="GO" id="GO:0016614">
    <property type="term" value="F:oxidoreductase activity, acting on CH-OH group of donors"/>
    <property type="evidence" value="ECO:0007669"/>
    <property type="project" value="InterPro"/>
</dbReference>
<feature type="domain" description="Glucose-methanol-choline oxidoreductase C-terminal" evidence="3">
    <location>
        <begin position="152"/>
        <end position="292"/>
    </location>
</feature>
<name>A0A2R6S391_9APHY</name>
<dbReference type="GO" id="GO:0050660">
    <property type="term" value="F:flavin adenine dinucleotide binding"/>
    <property type="evidence" value="ECO:0007669"/>
    <property type="project" value="InterPro"/>
</dbReference>
<gene>
    <name evidence="4" type="ORF">PHLCEN_2v1381</name>
</gene>
<evidence type="ECO:0000259" key="3">
    <source>
        <dbReference type="Pfam" id="PF05199"/>
    </source>
</evidence>
<dbReference type="PANTHER" id="PTHR11552">
    <property type="entry name" value="GLUCOSE-METHANOL-CHOLINE GMC OXIDOREDUCTASE"/>
    <property type="match status" value="1"/>
</dbReference>
<proteinExistence type="inferred from homology"/>
<evidence type="ECO:0000256" key="2">
    <source>
        <dbReference type="ARBA" id="ARBA00010790"/>
    </source>
</evidence>
<dbReference type="EMBL" id="MLYV02000108">
    <property type="protein sequence ID" value="PSS36750.1"/>
    <property type="molecule type" value="Genomic_DNA"/>
</dbReference>
<dbReference type="PANTHER" id="PTHR11552:SF147">
    <property type="entry name" value="CHOLINE DEHYDROGENASE, MITOCHONDRIAL"/>
    <property type="match status" value="1"/>
</dbReference>
<protein>
    <recommendedName>
        <fullName evidence="3">Glucose-methanol-choline oxidoreductase C-terminal domain-containing protein</fullName>
    </recommendedName>
</protein>
<evidence type="ECO:0000313" key="4">
    <source>
        <dbReference type="EMBL" id="PSS36750.1"/>
    </source>
</evidence>
<organism evidence="4 5">
    <name type="scientific">Hermanssonia centrifuga</name>
    <dbReference type="NCBI Taxonomy" id="98765"/>
    <lineage>
        <taxon>Eukaryota</taxon>
        <taxon>Fungi</taxon>
        <taxon>Dikarya</taxon>
        <taxon>Basidiomycota</taxon>
        <taxon>Agaricomycotina</taxon>
        <taxon>Agaricomycetes</taxon>
        <taxon>Polyporales</taxon>
        <taxon>Meruliaceae</taxon>
        <taxon>Hermanssonia</taxon>
    </lineage>
</organism>
<reference evidence="4 5" key="1">
    <citation type="submission" date="2018-02" db="EMBL/GenBank/DDBJ databases">
        <title>Genome sequence of the basidiomycete white-rot fungus Phlebia centrifuga.</title>
        <authorList>
            <person name="Granchi Z."/>
            <person name="Peng M."/>
            <person name="de Vries R.P."/>
            <person name="Hilden K."/>
            <person name="Makela M.R."/>
            <person name="Grigoriev I."/>
            <person name="Riley R."/>
        </authorList>
    </citation>
    <scope>NUCLEOTIDE SEQUENCE [LARGE SCALE GENOMIC DNA]</scope>
    <source>
        <strain evidence="4 5">FBCC195</strain>
    </source>
</reference>
<dbReference type="InterPro" id="IPR007867">
    <property type="entry name" value="GMC_OxRtase_C"/>
</dbReference>
<dbReference type="Gene3D" id="3.50.50.60">
    <property type="entry name" value="FAD/NAD(P)-binding domain"/>
    <property type="match status" value="1"/>
</dbReference>
<dbReference type="SUPFAM" id="SSF54373">
    <property type="entry name" value="FAD-linked reductases, C-terminal domain"/>
    <property type="match status" value="1"/>
</dbReference>
<dbReference type="Proteomes" id="UP000186601">
    <property type="component" value="Unassembled WGS sequence"/>
</dbReference>
<dbReference type="InterPro" id="IPR012132">
    <property type="entry name" value="GMC_OxRdtase"/>
</dbReference>
<dbReference type="Pfam" id="PF05199">
    <property type="entry name" value="GMC_oxred_C"/>
    <property type="match status" value="1"/>
</dbReference>
<evidence type="ECO:0000256" key="1">
    <source>
        <dbReference type="ARBA" id="ARBA00001974"/>
    </source>
</evidence>
<accession>A0A2R6S391</accession>
<sequence>MLSGVGPASHLSALGIHVVADLPGVGSNLKDHVVVDIGYMDKTKQSLSFLRPTSFTHSLQLIKALWQYKLTGKGPLTTNLAEAVAFIRTDDPDIFPPSEFPPETAVEDTTTGKAAPDIELFVTPVAYNEHGAGTPLGKGQYTFMLHTVLLRPNASGTIRLQSKNPADSPLIDPQYLSDQNDVKNLIRGVRLLDRVAHTNPLKDIIDPAGDNHPKLHQNLSKTSDKDLENLVRERVQTLYHPTSTARMAPLEDGGVVDPFLRVHGIPNLRIADASIFPSIVSGHTTAPVIAIGEKAADLIKNAVGGQARR</sequence>
<dbReference type="Gene3D" id="3.30.560.10">
    <property type="entry name" value="Glucose Oxidase, domain 3"/>
    <property type="match status" value="1"/>
</dbReference>
<dbReference type="AlphaFoldDB" id="A0A2R6S391"/>
<comment type="caution">
    <text evidence="4">The sequence shown here is derived from an EMBL/GenBank/DDBJ whole genome shotgun (WGS) entry which is preliminary data.</text>
</comment>
<comment type="cofactor">
    <cofactor evidence="1">
        <name>FAD</name>
        <dbReference type="ChEBI" id="CHEBI:57692"/>
    </cofactor>
</comment>
<dbReference type="STRING" id="98765.A0A2R6S391"/>
<evidence type="ECO:0000313" key="5">
    <source>
        <dbReference type="Proteomes" id="UP000186601"/>
    </source>
</evidence>
<dbReference type="SUPFAM" id="SSF51905">
    <property type="entry name" value="FAD/NAD(P)-binding domain"/>
    <property type="match status" value="1"/>
</dbReference>
<dbReference type="OrthoDB" id="269227at2759"/>